<evidence type="ECO:0000256" key="4">
    <source>
        <dbReference type="ARBA" id="ARBA00011881"/>
    </source>
</evidence>
<dbReference type="PIRSF" id="PIRSF006118">
    <property type="entry name" value="KDO8-P_Ptase"/>
    <property type="match status" value="1"/>
</dbReference>
<dbReference type="EC" id="3.1.3.45" evidence="5"/>
<dbReference type="STRING" id="1070319.CAGGBEG34_980002"/>
<keyword evidence="9 11" id="KW-0460">Magnesium</keyword>
<dbReference type="InterPro" id="IPR050793">
    <property type="entry name" value="CMP-NeuNAc_synthase"/>
</dbReference>
<dbReference type="InterPro" id="IPR036412">
    <property type="entry name" value="HAD-like_sf"/>
</dbReference>
<evidence type="ECO:0000256" key="1">
    <source>
        <dbReference type="ARBA" id="ARBA00000898"/>
    </source>
</evidence>
<dbReference type="InterPro" id="IPR010023">
    <property type="entry name" value="KdsC_fam"/>
</dbReference>
<dbReference type="SFLD" id="SFLDS00003">
    <property type="entry name" value="Haloacid_Dehalogenase"/>
    <property type="match status" value="1"/>
</dbReference>
<comment type="catalytic activity">
    <reaction evidence="1">
        <text>3-deoxy-alpha-D-manno-2-octulosonate-8-phosphate + H2O = 3-deoxy-alpha-D-manno-oct-2-ulosonate + phosphate</text>
        <dbReference type="Rhea" id="RHEA:11500"/>
        <dbReference type="ChEBI" id="CHEBI:15377"/>
        <dbReference type="ChEBI" id="CHEBI:43474"/>
        <dbReference type="ChEBI" id="CHEBI:85985"/>
        <dbReference type="ChEBI" id="CHEBI:85986"/>
        <dbReference type="EC" id="3.1.3.45"/>
    </reaction>
</comment>
<dbReference type="Pfam" id="PF08282">
    <property type="entry name" value="Hydrolase_3"/>
    <property type="match status" value="1"/>
</dbReference>
<dbReference type="RefSeq" id="WP_006683379.1">
    <property type="nucleotide sequence ID" value="NZ_CAFB01000122.1"/>
</dbReference>
<comment type="cofactor">
    <cofactor evidence="2 11">
        <name>Mg(2+)</name>
        <dbReference type="ChEBI" id="CHEBI:18420"/>
    </cofactor>
</comment>
<evidence type="ECO:0000313" key="13">
    <source>
        <dbReference type="Proteomes" id="UP000054051"/>
    </source>
</evidence>
<dbReference type="Gene3D" id="3.40.50.1000">
    <property type="entry name" value="HAD superfamily/HAD-like"/>
    <property type="match status" value="1"/>
</dbReference>
<keyword evidence="8 12" id="KW-0378">Hydrolase</keyword>
<evidence type="ECO:0000256" key="5">
    <source>
        <dbReference type="ARBA" id="ARBA00013066"/>
    </source>
</evidence>
<keyword evidence="7 11" id="KW-0479">Metal-binding</keyword>
<dbReference type="eggNOG" id="COG1778">
    <property type="taxonomic scope" value="Bacteria"/>
</dbReference>
<name>G2JC50_9BURK</name>
<dbReference type="CDD" id="cd01630">
    <property type="entry name" value="HAD_KDO-like"/>
    <property type="match status" value="1"/>
</dbReference>
<evidence type="ECO:0000313" key="12">
    <source>
        <dbReference type="EMBL" id="CCD30358.1"/>
    </source>
</evidence>
<feature type="binding site" evidence="11">
    <location>
        <position position="25"/>
    </location>
    <ligand>
        <name>Mg(2+)</name>
        <dbReference type="ChEBI" id="CHEBI:18420"/>
    </ligand>
</feature>
<proteinExistence type="inferred from homology"/>
<dbReference type="Proteomes" id="UP000054051">
    <property type="component" value="Unassembled WGS sequence"/>
</dbReference>
<dbReference type="FunFam" id="3.40.50.1000:FF:000029">
    <property type="entry name" value="3-deoxy-D-manno-octulosonate 8-phosphate phosphatase KdsC"/>
    <property type="match status" value="1"/>
</dbReference>
<comment type="caution">
    <text evidence="12">The sequence shown here is derived from an EMBL/GenBank/DDBJ whole genome shotgun (WGS) entry which is preliminary data.</text>
</comment>
<comment type="subunit">
    <text evidence="4">Homotetramer.</text>
</comment>
<evidence type="ECO:0000256" key="7">
    <source>
        <dbReference type="ARBA" id="ARBA00022723"/>
    </source>
</evidence>
<dbReference type="OrthoDB" id="9805604at2"/>
<dbReference type="SFLD" id="SFLDG01138">
    <property type="entry name" value="C1.6.2:_Deoxy-d-mannose-octulo"/>
    <property type="match status" value="1"/>
</dbReference>
<dbReference type="PANTHER" id="PTHR21485:SF3">
    <property type="entry name" value="N-ACYLNEURAMINATE CYTIDYLYLTRANSFERASE"/>
    <property type="match status" value="1"/>
</dbReference>
<comment type="similarity">
    <text evidence="3">Belongs to the KdsC family.</text>
</comment>
<dbReference type="GO" id="GO:0046872">
    <property type="term" value="F:metal ion binding"/>
    <property type="evidence" value="ECO:0007669"/>
    <property type="project" value="UniProtKB-KW"/>
</dbReference>
<dbReference type="SFLD" id="SFLDG01136">
    <property type="entry name" value="C1.6:_Phosphoserine_Phosphatas"/>
    <property type="match status" value="1"/>
</dbReference>
<sequence>MATAPVSPCAAVTARAAQVQLMIFDVDGVLTDGRLTLSETGALVLSFHVHDGQGIKLLARAGVQIALITRSASPIIAARAGILGIERVYSGVSDKKEAFADLLLRTGFDAQQCGYMGDDWPDLPVMQQVHFAAAPANARPEVRACAHWVTQATGGHGAAREVCDLLLRAQHGCDTLPAEGGSDSSCSARH</sequence>
<evidence type="ECO:0000256" key="3">
    <source>
        <dbReference type="ARBA" id="ARBA00005893"/>
    </source>
</evidence>
<reference evidence="12 13" key="1">
    <citation type="submission" date="2011-08" db="EMBL/GenBank/DDBJ databases">
        <title>The genome of the obligate endobacterium of an arbuscular mycorrhizal fungus reveals an interphylum network of nutritional interactions.</title>
        <authorList>
            <person name="Ghignone S."/>
            <person name="Salvioli A."/>
            <person name="Anca I."/>
            <person name="Lumini E."/>
            <person name="Ortu G."/>
            <person name="Petiti L."/>
            <person name="Cruveiller S."/>
            <person name="Bianciotto V."/>
            <person name="Piffanelli P."/>
            <person name="Lanfranco L."/>
            <person name="Bonfante P."/>
        </authorList>
    </citation>
    <scope>NUCLEOTIDE SEQUENCE [LARGE SCALE GENOMIC DNA]</scope>
    <source>
        <strain evidence="12 13">BEG34</strain>
    </source>
</reference>
<dbReference type="AlphaFoldDB" id="G2JC50"/>
<dbReference type="InterPro" id="IPR023214">
    <property type="entry name" value="HAD_sf"/>
</dbReference>
<evidence type="ECO:0000256" key="6">
    <source>
        <dbReference type="ARBA" id="ARBA00020092"/>
    </source>
</evidence>
<evidence type="ECO:0000256" key="9">
    <source>
        <dbReference type="ARBA" id="ARBA00022842"/>
    </source>
</evidence>
<accession>G2JC50</accession>
<dbReference type="PANTHER" id="PTHR21485">
    <property type="entry name" value="HAD SUPERFAMILY MEMBERS CMAS AND KDSC"/>
    <property type="match status" value="1"/>
</dbReference>
<organism evidence="12 13">
    <name type="scientific">Candidatus Glomeribacter gigasporarum BEG34</name>
    <dbReference type="NCBI Taxonomy" id="1070319"/>
    <lineage>
        <taxon>Bacteria</taxon>
        <taxon>Pseudomonadati</taxon>
        <taxon>Pseudomonadota</taxon>
        <taxon>Betaproteobacteria</taxon>
        <taxon>Burkholderiales</taxon>
        <taxon>Burkholderiaceae</taxon>
        <taxon>Candidatus Glomeribacter</taxon>
    </lineage>
</organism>
<dbReference type="SUPFAM" id="SSF56784">
    <property type="entry name" value="HAD-like"/>
    <property type="match status" value="1"/>
</dbReference>
<evidence type="ECO:0000256" key="10">
    <source>
        <dbReference type="ARBA" id="ARBA00031051"/>
    </source>
</evidence>
<gene>
    <name evidence="12" type="primary">kdsC</name>
    <name evidence="12" type="ORF">CAGGBEG34_980002</name>
</gene>
<dbReference type="GO" id="GO:0019143">
    <property type="term" value="F:3-deoxy-manno-octulosonate-8-phosphatase activity"/>
    <property type="evidence" value="ECO:0007669"/>
    <property type="project" value="UniProtKB-EC"/>
</dbReference>
<feature type="binding site" evidence="11">
    <location>
        <position position="27"/>
    </location>
    <ligand>
        <name>substrate</name>
    </ligand>
</feature>
<dbReference type="EMBL" id="CAFB01000122">
    <property type="protein sequence ID" value="CCD30358.1"/>
    <property type="molecule type" value="Genomic_DNA"/>
</dbReference>
<keyword evidence="13" id="KW-1185">Reference proteome</keyword>
<dbReference type="NCBIfam" id="TIGR01670">
    <property type="entry name" value="KdsC-phosphatas"/>
    <property type="match status" value="1"/>
</dbReference>
<evidence type="ECO:0000256" key="2">
    <source>
        <dbReference type="ARBA" id="ARBA00001946"/>
    </source>
</evidence>
<evidence type="ECO:0000256" key="11">
    <source>
        <dbReference type="PIRSR" id="PIRSR006118-2"/>
    </source>
</evidence>
<feature type="binding site" evidence="11">
    <location>
        <position position="118"/>
    </location>
    <ligand>
        <name>Mg(2+)</name>
        <dbReference type="ChEBI" id="CHEBI:18420"/>
    </ligand>
</feature>
<evidence type="ECO:0000256" key="8">
    <source>
        <dbReference type="ARBA" id="ARBA00022801"/>
    </source>
</evidence>
<protein>
    <recommendedName>
        <fullName evidence="6">3-deoxy-D-manno-octulosonate 8-phosphate phosphatase KdsC</fullName>
        <ecNumber evidence="5">3.1.3.45</ecNumber>
    </recommendedName>
    <alternativeName>
        <fullName evidence="10">KDO 8-P phosphatase</fullName>
    </alternativeName>
</protein>
<dbReference type="GO" id="GO:0008781">
    <property type="term" value="F:N-acylneuraminate cytidylyltransferase activity"/>
    <property type="evidence" value="ECO:0007669"/>
    <property type="project" value="TreeGrafter"/>
</dbReference>